<evidence type="ECO:0000313" key="3">
    <source>
        <dbReference type="Proteomes" id="UP000324832"/>
    </source>
</evidence>
<keyword evidence="1" id="KW-0812">Transmembrane</keyword>
<name>A0A5E4QLP3_9NEOP</name>
<keyword evidence="1" id="KW-1133">Transmembrane helix</keyword>
<evidence type="ECO:0000256" key="1">
    <source>
        <dbReference type="SAM" id="Phobius"/>
    </source>
</evidence>
<protein>
    <submittedName>
        <fullName evidence="2">Uncharacterized protein</fullName>
    </submittedName>
</protein>
<accession>A0A5E4QLP3</accession>
<evidence type="ECO:0000313" key="2">
    <source>
        <dbReference type="EMBL" id="VVC98233.1"/>
    </source>
</evidence>
<keyword evidence="3" id="KW-1185">Reference proteome</keyword>
<reference evidence="2 3" key="1">
    <citation type="submission" date="2017-07" db="EMBL/GenBank/DDBJ databases">
        <authorList>
            <person name="Talla V."/>
            <person name="Backstrom N."/>
        </authorList>
    </citation>
    <scope>NUCLEOTIDE SEQUENCE [LARGE SCALE GENOMIC DNA]</scope>
</reference>
<keyword evidence="1" id="KW-0472">Membrane</keyword>
<organism evidence="2 3">
    <name type="scientific">Leptidea sinapis</name>
    <dbReference type="NCBI Taxonomy" id="189913"/>
    <lineage>
        <taxon>Eukaryota</taxon>
        <taxon>Metazoa</taxon>
        <taxon>Ecdysozoa</taxon>
        <taxon>Arthropoda</taxon>
        <taxon>Hexapoda</taxon>
        <taxon>Insecta</taxon>
        <taxon>Pterygota</taxon>
        <taxon>Neoptera</taxon>
        <taxon>Endopterygota</taxon>
        <taxon>Lepidoptera</taxon>
        <taxon>Glossata</taxon>
        <taxon>Ditrysia</taxon>
        <taxon>Papilionoidea</taxon>
        <taxon>Pieridae</taxon>
        <taxon>Dismorphiinae</taxon>
        <taxon>Leptidea</taxon>
    </lineage>
</organism>
<gene>
    <name evidence="2" type="ORF">LSINAPIS_LOCUS9347</name>
</gene>
<dbReference type="Proteomes" id="UP000324832">
    <property type="component" value="Unassembled WGS sequence"/>
</dbReference>
<dbReference type="AlphaFoldDB" id="A0A5E4QLP3"/>
<feature type="transmembrane region" description="Helical" evidence="1">
    <location>
        <begin position="20"/>
        <end position="40"/>
    </location>
</feature>
<sequence>MIMCLFVPSDIIASSNKIDIKMYFLYLITMVGVVAVIPAITMPAQEIRSSTAGQDAPQSPPLEVALRVVNEDIEIKNVALKAEESSGVQKSEPDTGSVLLEKKNDTSVLFGEPPRESDLRGLSGFWSTITSLLPSMPFSIPLTSLPALPISVPLTNMNVI</sequence>
<proteinExistence type="predicted"/>
<dbReference type="EMBL" id="FZQP02003445">
    <property type="protein sequence ID" value="VVC98233.1"/>
    <property type="molecule type" value="Genomic_DNA"/>
</dbReference>